<reference evidence="2 3" key="1">
    <citation type="journal article" date="2021" name="BMC Genomics">
        <title>Datura genome reveals duplications of psychoactive alkaloid biosynthetic genes and high mutation rate following tissue culture.</title>
        <authorList>
            <person name="Rajewski A."/>
            <person name="Carter-House D."/>
            <person name="Stajich J."/>
            <person name="Litt A."/>
        </authorList>
    </citation>
    <scope>NUCLEOTIDE SEQUENCE [LARGE SCALE GENOMIC DNA]</scope>
    <source>
        <strain evidence="2">AR-01</strain>
    </source>
</reference>
<dbReference type="Proteomes" id="UP000823775">
    <property type="component" value="Unassembled WGS sequence"/>
</dbReference>
<feature type="compositionally biased region" description="Basic and acidic residues" evidence="1">
    <location>
        <begin position="35"/>
        <end position="50"/>
    </location>
</feature>
<accession>A0ABS8TER0</accession>
<feature type="compositionally biased region" description="Polar residues" evidence="1">
    <location>
        <begin position="16"/>
        <end position="34"/>
    </location>
</feature>
<keyword evidence="3" id="KW-1185">Reference proteome</keyword>
<name>A0ABS8TER0_DATST</name>
<proteinExistence type="predicted"/>
<dbReference type="EMBL" id="JACEIK010001443">
    <property type="protein sequence ID" value="MCD7469414.1"/>
    <property type="molecule type" value="Genomic_DNA"/>
</dbReference>
<protein>
    <submittedName>
        <fullName evidence="2">Uncharacterized protein</fullName>
    </submittedName>
</protein>
<feature type="compositionally biased region" description="Acidic residues" evidence="1">
    <location>
        <begin position="60"/>
        <end position="72"/>
    </location>
</feature>
<sequence length="206" mass="23186">MDRCIGSWVCIEDPTFRSSFNDRGNGPLLTTMTRTDGHLEIEKGWQLRDESESDSFSGSESDEGSDEAEYDGDNPPADNARKDNDDAEESGDDDTNAEESGDKDSAAEETNEQVEDSEPGTTPKARVRVIPVDISERTITRVLMGGEFTLPTRTTEYDYYMEAMKGIRKLRTKDKVFHLQWMANIIAEDKEGAEWVTGRKRSTRIL</sequence>
<gene>
    <name evidence="2" type="ORF">HAX54_008459</name>
</gene>
<feature type="compositionally biased region" description="Acidic residues" evidence="1">
    <location>
        <begin position="107"/>
        <end position="118"/>
    </location>
</feature>
<feature type="compositionally biased region" description="Acidic residues" evidence="1">
    <location>
        <begin position="85"/>
        <end position="99"/>
    </location>
</feature>
<feature type="region of interest" description="Disordered" evidence="1">
    <location>
        <begin position="15"/>
        <end position="126"/>
    </location>
</feature>
<comment type="caution">
    <text evidence="2">The sequence shown here is derived from an EMBL/GenBank/DDBJ whole genome shotgun (WGS) entry which is preliminary data.</text>
</comment>
<evidence type="ECO:0000256" key="1">
    <source>
        <dbReference type="SAM" id="MobiDB-lite"/>
    </source>
</evidence>
<evidence type="ECO:0000313" key="2">
    <source>
        <dbReference type="EMBL" id="MCD7469414.1"/>
    </source>
</evidence>
<organism evidence="2 3">
    <name type="scientific">Datura stramonium</name>
    <name type="common">Jimsonweed</name>
    <name type="synonym">Common thornapple</name>
    <dbReference type="NCBI Taxonomy" id="4076"/>
    <lineage>
        <taxon>Eukaryota</taxon>
        <taxon>Viridiplantae</taxon>
        <taxon>Streptophyta</taxon>
        <taxon>Embryophyta</taxon>
        <taxon>Tracheophyta</taxon>
        <taxon>Spermatophyta</taxon>
        <taxon>Magnoliopsida</taxon>
        <taxon>eudicotyledons</taxon>
        <taxon>Gunneridae</taxon>
        <taxon>Pentapetalae</taxon>
        <taxon>asterids</taxon>
        <taxon>lamiids</taxon>
        <taxon>Solanales</taxon>
        <taxon>Solanaceae</taxon>
        <taxon>Solanoideae</taxon>
        <taxon>Datureae</taxon>
        <taxon>Datura</taxon>
    </lineage>
</organism>
<evidence type="ECO:0000313" key="3">
    <source>
        <dbReference type="Proteomes" id="UP000823775"/>
    </source>
</evidence>